<reference evidence="1 2" key="1">
    <citation type="journal article" date="2019" name="Emerg. Microbes Infect.">
        <title>Comprehensive subspecies identification of 175 nontuberculous mycobacteria species based on 7547 genomic profiles.</title>
        <authorList>
            <person name="Matsumoto Y."/>
            <person name="Kinjo T."/>
            <person name="Motooka D."/>
            <person name="Nabeya D."/>
            <person name="Jung N."/>
            <person name="Uechi K."/>
            <person name="Horii T."/>
            <person name="Iida T."/>
            <person name="Fujita J."/>
            <person name="Nakamura S."/>
        </authorList>
    </citation>
    <scope>NUCLEOTIDE SEQUENCE [LARGE SCALE GENOMIC DNA]</scope>
    <source>
        <strain evidence="1 2">JCM 18565</strain>
    </source>
</reference>
<organism evidence="1 2">
    <name type="scientific">Mycobacterium paragordonae</name>
    <dbReference type="NCBI Taxonomy" id="1389713"/>
    <lineage>
        <taxon>Bacteria</taxon>
        <taxon>Bacillati</taxon>
        <taxon>Actinomycetota</taxon>
        <taxon>Actinomycetes</taxon>
        <taxon>Mycobacteriales</taxon>
        <taxon>Mycobacteriaceae</taxon>
        <taxon>Mycobacterium</taxon>
    </lineage>
</organism>
<dbReference type="EMBL" id="BLKX01000003">
    <property type="protein sequence ID" value="GFG83172.1"/>
    <property type="molecule type" value="Genomic_DNA"/>
</dbReference>
<sequence>MTATILGCLAAVIVVKLLFAWISRPKSTVHVHLPPPPAGAPSHVPAPVTVVMPVVIAPGTAVPEADAELHELIDDYYRDHGHLS</sequence>
<accession>A0ABQ1CG29</accession>
<comment type="caution">
    <text evidence="1">The sequence shown here is derived from an EMBL/GenBank/DDBJ whole genome shotgun (WGS) entry which is preliminary data.</text>
</comment>
<gene>
    <name evidence="1" type="ORF">MPRG_64480</name>
</gene>
<keyword evidence="2" id="KW-1185">Reference proteome</keyword>
<protein>
    <submittedName>
        <fullName evidence="1">Uncharacterized protein</fullName>
    </submittedName>
</protein>
<evidence type="ECO:0000313" key="2">
    <source>
        <dbReference type="Proteomes" id="UP000465240"/>
    </source>
</evidence>
<dbReference type="RefSeq" id="WP_120795215.1">
    <property type="nucleotide sequence ID" value="NZ_BLKX01000003.1"/>
</dbReference>
<dbReference type="Proteomes" id="UP000465240">
    <property type="component" value="Unassembled WGS sequence"/>
</dbReference>
<evidence type="ECO:0000313" key="1">
    <source>
        <dbReference type="EMBL" id="GFG83172.1"/>
    </source>
</evidence>
<name>A0ABQ1CG29_9MYCO</name>
<proteinExistence type="predicted"/>